<proteinExistence type="predicted"/>
<evidence type="ECO:0000313" key="1">
    <source>
        <dbReference type="EMBL" id="CNT54028.1"/>
    </source>
</evidence>
<dbReference type="Proteomes" id="UP000041314">
    <property type="component" value="Unassembled WGS sequence"/>
</dbReference>
<evidence type="ECO:0000313" key="2">
    <source>
        <dbReference type="Proteomes" id="UP000041314"/>
    </source>
</evidence>
<accession>A0A655BK41</accession>
<protein>
    <submittedName>
        <fullName evidence="1">Uncharacterized protein</fullName>
    </submittedName>
</protein>
<reference evidence="1 2" key="1">
    <citation type="submission" date="2015-03" db="EMBL/GenBank/DDBJ databases">
        <authorList>
            <consortium name="Pathogen Informatics"/>
        </authorList>
    </citation>
    <scope>NUCLEOTIDE SEQUENCE [LARGE SCALE GENOMIC DNA]</scope>
    <source>
        <strain evidence="1 2">A1104</strain>
    </source>
</reference>
<dbReference type="EMBL" id="CQPA01000001">
    <property type="protein sequence ID" value="CNT54028.1"/>
    <property type="molecule type" value="Genomic_DNA"/>
</dbReference>
<gene>
    <name evidence="1" type="ORF">ERS008198_00032</name>
</gene>
<name>A0A655BK41_SALET</name>
<dbReference type="AlphaFoldDB" id="A0A655BK41"/>
<organism evidence="1 2">
    <name type="scientific">Salmonella enterica subsp. enterica serovar Bovismorbificans</name>
    <dbReference type="NCBI Taxonomy" id="58097"/>
    <lineage>
        <taxon>Bacteria</taxon>
        <taxon>Pseudomonadati</taxon>
        <taxon>Pseudomonadota</taxon>
        <taxon>Gammaproteobacteria</taxon>
        <taxon>Enterobacterales</taxon>
        <taxon>Enterobacteriaceae</taxon>
        <taxon>Salmonella</taxon>
    </lineage>
</organism>
<sequence>MLQFQNRFRSGLTHIFDGILVANVVRPFYGVVHVPFPVIFMGIAERHGDTALRGNGMGTGREDFREQRTGLAALGNLQRRAHTCATGTNHNSIKFSDWQFHYTPHTTTNP</sequence>